<dbReference type="Gene3D" id="3.30.160.150">
    <property type="entry name" value="Lipoprotein like domain"/>
    <property type="match status" value="1"/>
</dbReference>
<comment type="similarity">
    <text evidence="6">Belongs to the LptE lipoprotein family.</text>
</comment>
<sequence length="180" mass="19563">MSRWIVLSAALLLAGCGFHLAGKRPLPPALSSVYIDSVTPYQVSEPPLETALRAGLRRRGADVASDMEKARTVVRLSELKDRREVLSVGPDGKAIEYLLVSSVRYEVISGGRALLPPDTLSASRDYSFQPQQVLAKEAEEQRLREYIQGELAELIMLRLEAKLARAGDPAASADVVPPAP</sequence>
<gene>
    <name evidence="6" type="primary">lptE</name>
    <name evidence="7" type="ORF">C3942_07810</name>
</gene>
<dbReference type="Proteomes" id="UP000238220">
    <property type="component" value="Unassembled WGS sequence"/>
</dbReference>
<keyword evidence="3 6" id="KW-0564">Palmitate</keyword>
<dbReference type="GO" id="GO:0009279">
    <property type="term" value="C:cell outer membrane"/>
    <property type="evidence" value="ECO:0007669"/>
    <property type="project" value="UniProtKB-SubCell"/>
</dbReference>
<dbReference type="OrthoDB" id="7068046at2"/>
<keyword evidence="8" id="KW-1185">Reference proteome</keyword>
<evidence type="ECO:0000256" key="2">
    <source>
        <dbReference type="ARBA" id="ARBA00023136"/>
    </source>
</evidence>
<keyword evidence="2 6" id="KW-0472">Membrane</keyword>
<dbReference type="PANTHER" id="PTHR38098:SF1">
    <property type="entry name" value="LPS-ASSEMBLY LIPOPROTEIN LPTE"/>
    <property type="match status" value="1"/>
</dbReference>
<proteinExistence type="inferred from homology"/>
<dbReference type="PROSITE" id="PS51257">
    <property type="entry name" value="PROKAR_LIPOPROTEIN"/>
    <property type="match status" value="1"/>
</dbReference>
<evidence type="ECO:0000256" key="1">
    <source>
        <dbReference type="ARBA" id="ARBA00022729"/>
    </source>
</evidence>
<evidence type="ECO:0000313" key="8">
    <source>
        <dbReference type="Proteomes" id="UP000238220"/>
    </source>
</evidence>
<name>A0A2S5TIG8_9GAMM</name>
<evidence type="ECO:0000313" key="7">
    <source>
        <dbReference type="EMBL" id="PPE74786.1"/>
    </source>
</evidence>
<keyword evidence="5 6" id="KW-0449">Lipoprotein</keyword>
<dbReference type="GO" id="GO:0015920">
    <property type="term" value="P:lipopolysaccharide transport"/>
    <property type="evidence" value="ECO:0007669"/>
    <property type="project" value="TreeGrafter"/>
</dbReference>
<dbReference type="HAMAP" id="MF_01186">
    <property type="entry name" value="LPS_assembly_LptE"/>
    <property type="match status" value="1"/>
</dbReference>
<dbReference type="AlphaFoldDB" id="A0A2S5TIG8"/>
<keyword evidence="1 6" id="KW-0732">Signal</keyword>
<comment type="subcellular location">
    <subcellularLocation>
        <location evidence="6">Cell outer membrane</location>
        <topology evidence="6">Lipid-anchor</topology>
    </subcellularLocation>
</comment>
<organism evidence="7 8">
    <name type="scientific">Solimonas fluminis</name>
    <dbReference type="NCBI Taxonomy" id="2086571"/>
    <lineage>
        <taxon>Bacteria</taxon>
        <taxon>Pseudomonadati</taxon>
        <taxon>Pseudomonadota</taxon>
        <taxon>Gammaproteobacteria</taxon>
        <taxon>Nevskiales</taxon>
        <taxon>Nevskiaceae</taxon>
        <taxon>Solimonas</taxon>
    </lineage>
</organism>
<reference evidence="7 8" key="1">
    <citation type="submission" date="2018-02" db="EMBL/GenBank/DDBJ databases">
        <title>Genome sequencing of Solimonas sp. HR-BB.</title>
        <authorList>
            <person name="Lee Y."/>
            <person name="Jeon C.O."/>
        </authorList>
    </citation>
    <scope>NUCLEOTIDE SEQUENCE [LARGE SCALE GENOMIC DNA]</scope>
    <source>
        <strain evidence="7 8">HR-BB</strain>
    </source>
</reference>
<keyword evidence="4 6" id="KW-0998">Cell outer membrane</keyword>
<comment type="subunit">
    <text evidence="6">Component of the lipopolysaccharide transport and assembly complex. Interacts with LptD.</text>
</comment>
<dbReference type="InterPro" id="IPR007485">
    <property type="entry name" value="LPS_assembly_LptE"/>
</dbReference>
<dbReference type="GO" id="GO:1990351">
    <property type="term" value="C:transporter complex"/>
    <property type="evidence" value="ECO:0007669"/>
    <property type="project" value="TreeGrafter"/>
</dbReference>
<protein>
    <recommendedName>
        <fullName evidence="6">LPS-assembly lipoprotein LptE</fullName>
    </recommendedName>
</protein>
<evidence type="ECO:0000256" key="4">
    <source>
        <dbReference type="ARBA" id="ARBA00023237"/>
    </source>
</evidence>
<dbReference type="GO" id="GO:0043165">
    <property type="term" value="P:Gram-negative-bacterium-type cell outer membrane assembly"/>
    <property type="evidence" value="ECO:0007669"/>
    <property type="project" value="UniProtKB-UniRule"/>
</dbReference>
<dbReference type="GO" id="GO:0001530">
    <property type="term" value="F:lipopolysaccharide binding"/>
    <property type="evidence" value="ECO:0007669"/>
    <property type="project" value="TreeGrafter"/>
</dbReference>
<evidence type="ECO:0000256" key="6">
    <source>
        <dbReference type="HAMAP-Rule" id="MF_01186"/>
    </source>
</evidence>
<dbReference type="PANTHER" id="PTHR38098">
    <property type="entry name" value="LPS-ASSEMBLY LIPOPROTEIN LPTE"/>
    <property type="match status" value="1"/>
</dbReference>
<evidence type="ECO:0000256" key="3">
    <source>
        <dbReference type="ARBA" id="ARBA00023139"/>
    </source>
</evidence>
<comment type="function">
    <text evidence="6">Together with LptD, is involved in the assembly of lipopolysaccharide (LPS) at the surface of the outer membrane. Required for the proper assembly of LptD. Binds LPS and may serve as the LPS recognition site at the outer membrane.</text>
</comment>
<evidence type="ECO:0000256" key="5">
    <source>
        <dbReference type="ARBA" id="ARBA00023288"/>
    </source>
</evidence>
<comment type="caution">
    <text evidence="7">The sequence shown here is derived from an EMBL/GenBank/DDBJ whole genome shotgun (WGS) entry which is preliminary data.</text>
</comment>
<dbReference type="Pfam" id="PF04390">
    <property type="entry name" value="LptE"/>
    <property type="match status" value="1"/>
</dbReference>
<accession>A0A2S5TIG8</accession>
<dbReference type="EMBL" id="PSNW01000003">
    <property type="protein sequence ID" value="PPE74786.1"/>
    <property type="molecule type" value="Genomic_DNA"/>
</dbReference>